<dbReference type="STRING" id="500637.PROVRUST_07303"/>
<dbReference type="Gene3D" id="3.40.50.11550">
    <property type="match status" value="1"/>
</dbReference>
<name>D1P4Z9_9GAMM</name>
<proteinExistence type="predicted"/>
<evidence type="ECO:0000313" key="3">
    <source>
        <dbReference type="Proteomes" id="UP000005512"/>
    </source>
</evidence>
<organism evidence="2 3">
    <name type="scientific">Providencia rustigianii DSM 4541</name>
    <dbReference type="NCBI Taxonomy" id="500637"/>
    <lineage>
        <taxon>Bacteria</taxon>
        <taxon>Pseudomonadati</taxon>
        <taxon>Pseudomonadota</taxon>
        <taxon>Gammaproteobacteria</taxon>
        <taxon>Enterobacterales</taxon>
        <taxon>Morganellaceae</taxon>
        <taxon>Providencia</taxon>
    </lineage>
</organism>
<dbReference type="Pfam" id="PF04187">
    <property type="entry name" value="Cofac_haem_bdg"/>
    <property type="match status" value="1"/>
</dbReference>
<dbReference type="InterPro" id="IPR016773">
    <property type="entry name" value="Fe3_uptake_reg_CjrA_prd"/>
</dbReference>
<evidence type="ECO:0000259" key="1">
    <source>
        <dbReference type="Pfam" id="PF04187"/>
    </source>
</evidence>
<dbReference type="HOGENOM" id="CLU_062196_1_0_6"/>
<keyword evidence="3" id="KW-1185">Reference proteome</keyword>
<dbReference type="InterPro" id="IPR007314">
    <property type="entry name" value="Cofac_haem-bd_dom"/>
</dbReference>
<reference evidence="2" key="1">
    <citation type="submission" date="2009-12" db="EMBL/GenBank/DDBJ databases">
        <authorList>
            <person name="Weinstock G."/>
            <person name="Sodergren E."/>
            <person name="Clifton S."/>
            <person name="Fulton L."/>
            <person name="Fulton B."/>
            <person name="Courtney L."/>
            <person name="Fronick C."/>
            <person name="Harrison M."/>
            <person name="Strong C."/>
            <person name="Farmer C."/>
            <person name="Delahaunty K."/>
            <person name="Markovic C."/>
            <person name="Hall O."/>
            <person name="Minx P."/>
            <person name="Tomlinson C."/>
            <person name="Mitreva M."/>
            <person name="Nelson J."/>
            <person name="Hou S."/>
            <person name="Wollam A."/>
            <person name="Pepin K.H."/>
            <person name="Johnson M."/>
            <person name="Bhonagiri V."/>
            <person name="Nash W.E."/>
            <person name="Warren W."/>
            <person name="Chinwalla A."/>
            <person name="Mardis E.R."/>
            <person name="Wilson R.K."/>
        </authorList>
    </citation>
    <scope>NUCLEOTIDE SEQUENCE [LARGE SCALE GENOMIC DNA]</scope>
    <source>
        <strain evidence="2">DSM 4541</strain>
    </source>
</reference>
<dbReference type="SUPFAM" id="SSF159501">
    <property type="entry name" value="EreA/ChaN-like"/>
    <property type="match status" value="1"/>
</dbReference>
<protein>
    <recommendedName>
        <fullName evidence="1">Haem-binding uptake Tiki superfamily ChaN domain-containing protein</fullName>
    </recommendedName>
</protein>
<dbReference type="AlphaFoldDB" id="D1P4Z9"/>
<feature type="domain" description="Haem-binding uptake Tiki superfamily ChaN" evidence="1">
    <location>
        <begin position="86"/>
        <end position="282"/>
    </location>
</feature>
<comment type="caution">
    <text evidence="2">The sequence shown here is derived from an EMBL/GenBank/DDBJ whole genome shotgun (WGS) entry which is preliminary data.</text>
</comment>
<accession>D1P4Z9</accession>
<dbReference type="Gene3D" id="1.10.8.760">
    <property type="entry name" value="Haem-binding uptake, Tiki superfamily, ChaN, domain 2"/>
    <property type="match status" value="1"/>
</dbReference>
<dbReference type="EMBL" id="ABXV02000038">
    <property type="protein sequence ID" value="EFB71563.1"/>
    <property type="molecule type" value="Genomic_DNA"/>
</dbReference>
<evidence type="ECO:0000313" key="2">
    <source>
        <dbReference type="EMBL" id="EFB71563.1"/>
    </source>
</evidence>
<dbReference type="Proteomes" id="UP000005512">
    <property type="component" value="Unassembled WGS sequence"/>
</dbReference>
<dbReference type="eggNOG" id="COG3016">
    <property type="taxonomic scope" value="Bacteria"/>
</dbReference>
<sequence length="316" mass="35443">MILIICIFNDFKIKNMEKIMISASSLNLFSKKSSFLGLGMLLLFSFTQLGCTAAKPKSAFQLAPELTQTGKIIDLASGQPITPQQLIQQLAESSRVVVGEKHDNIHHHHIEQWLAQELPKVRPQGAVLLEMFTPNQQAKVSNVQKQMQGNPYIRDEKLQEVLHWNSGWPWEQYGELVKYLLTQPYPVLAANLNPDEIKTAYNNPPTLSGNHSTQPIVQELILATIKRSHGGEVDDDQANKMKVIQQLRDRAMAQSLLNAPEPALLFAGGYHATRAIGVPLHVQDLAPNEPLKVLIISEEGEEIDHLHADYVWYTPK</sequence>
<dbReference type="PIRSF" id="PIRSF020419">
    <property type="entry name" value="Fe_uptake_reg_CjrA_prd"/>
    <property type="match status" value="1"/>
</dbReference>
<gene>
    <name evidence="2" type="ORF">PROVRUST_07303</name>
</gene>
<dbReference type="CDD" id="cd14727">
    <property type="entry name" value="ChanN-like"/>
    <property type="match status" value="1"/>
</dbReference>